<dbReference type="Gene3D" id="1.25.40.540">
    <property type="entry name" value="TAP42-like family"/>
    <property type="match status" value="1"/>
</dbReference>
<dbReference type="Pfam" id="PF04177">
    <property type="entry name" value="TAP42"/>
    <property type="match status" value="1"/>
</dbReference>
<dbReference type="InterPro" id="IPR038511">
    <property type="entry name" value="TAP42/TAP46-like_sf"/>
</dbReference>
<accession>A0ABD3CT45</accession>
<keyword evidence="3" id="KW-1185">Reference proteome</keyword>
<dbReference type="InterPro" id="IPR007304">
    <property type="entry name" value="TAP46-like"/>
</dbReference>
<protein>
    <submittedName>
        <fullName evidence="2">PP2A regulatory subunit</fullName>
    </submittedName>
</protein>
<organism evidence="2 3">
    <name type="scientific">Castilleja foliolosa</name>
    <dbReference type="NCBI Taxonomy" id="1961234"/>
    <lineage>
        <taxon>Eukaryota</taxon>
        <taxon>Viridiplantae</taxon>
        <taxon>Streptophyta</taxon>
        <taxon>Embryophyta</taxon>
        <taxon>Tracheophyta</taxon>
        <taxon>Spermatophyta</taxon>
        <taxon>Magnoliopsida</taxon>
        <taxon>eudicotyledons</taxon>
        <taxon>Gunneridae</taxon>
        <taxon>Pentapetalae</taxon>
        <taxon>asterids</taxon>
        <taxon>lamiids</taxon>
        <taxon>Lamiales</taxon>
        <taxon>Orobanchaceae</taxon>
        <taxon>Pedicularideae</taxon>
        <taxon>Castillejinae</taxon>
        <taxon>Castilleja</taxon>
    </lineage>
</organism>
<dbReference type="PANTHER" id="PTHR10933">
    <property type="entry name" value="IMMUNOGLOBULIN-BINDING PROTEIN 1"/>
    <property type="match status" value="1"/>
</dbReference>
<feature type="region of interest" description="Disordered" evidence="1">
    <location>
        <begin position="122"/>
        <end position="167"/>
    </location>
</feature>
<reference evidence="3" key="1">
    <citation type="journal article" date="2024" name="IScience">
        <title>Strigolactones Initiate the Formation of Haustorium-like Structures in Castilleja.</title>
        <authorList>
            <person name="Buerger M."/>
            <person name="Peterson D."/>
            <person name="Chory J."/>
        </authorList>
    </citation>
    <scope>NUCLEOTIDE SEQUENCE [LARGE SCALE GENOMIC DNA]</scope>
</reference>
<proteinExistence type="predicted"/>
<dbReference type="AlphaFoldDB" id="A0ABD3CT45"/>
<dbReference type="EMBL" id="JAVIJP010000032">
    <property type="protein sequence ID" value="KAL3633163.1"/>
    <property type="molecule type" value="Genomic_DNA"/>
</dbReference>
<name>A0ABD3CT45_9LAMI</name>
<sequence>MVELNREEMSLPFLFEQSRKIHQAASDSSSIRDTVRKVCEQLKKCEEMIGKLGLFSANETKDEISTTKLKYLLVPYYLGELTEKITEEDRIQVLKASQAKLKIARFKRQKAAESKLFEIRERKERRGRSTRAATLSTPVEAGEEDVEDDDGEEERESMADNHLIGTL</sequence>
<evidence type="ECO:0000256" key="1">
    <source>
        <dbReference type="SAM" id="MobiDB-lite"/>
    </source>
</evidence>
<feature type="compositionally biased region" description="Acidic residues" evidence="1">
    <location>
        <begin position="141"/>
        <end position="155"/>
    </location>
</feature>
<comment type="caution">
    <text evidence="2">The sequence shown here is derived from an EMBL/GenBank/DDBJ whole genome shotgun (WGS) entry which is preliminary data.</text>
</comment>
<gene>
    <name evidence="2" type="primary">TAP46_3</name>
    <name evidence="2" type="ORF">CASFOL_026147</name>
</gene>
<dbReference type="Proteomes" id="UP001632038">
    <property type="component" value="Unassembled WGS sequence"/>
</dbReference>
<dbReference type="PANTHER" id="PTHR10933:SF9">
    <property type="entry name" value="IMMUNOGLOBULIN-BINDING PROTEIN 1"/>
    <property type="match status" value="1"/>
</dbReference>
<evidence type="ECO:0000313" key="2">
    <source>
        <dbReference type="EMBL" id="KAL3633163.1"/>
    </source>
</evidence>
<evidence type="ECO:0000313" key="3">
    <source>
        <dbReference type="Proteomes" id="UP001632038"/>
    </source>
</evidence>